<gene>
    <name evidence="1" type="primary">slyX</name>
    <name evidence="3" type="ORF">EDC16_103148</name>
</gene>
<dbReference type="Proteomes" id="UP000294619">
    <property type="component" value="Unassembled WGS sequence"/>
</dbReference>
<proteinExistence type="inferred from homology"/>
<sequence>MGLFYEINMPSLNELQQQLAELEVKITFQEGTIEDLNQAIIEQQFLIDKLQHQLRLIAHKLSDLQPSNIASQSEETPPPHY</sequence>
<dbReference type="EMBL" id="SMCP01000003">
    <property type="protein sequence ID" value="TCV88794.1"/>
    <property type="molecule type" value="Genomic_DNA"/>
</dbReference>
<dbReference type="InterPro" id="IPR007236">
    <property type="entry name" value="SlyX"/>
</dbReference>
<feature type="coiled-coil region" evidence="2">
    <location>
        <begin position="12"/>
        <end position="53"/>
    </location>
</feature>
<protein>
    <recommendedName>
        <fullName evidence="1">Protein SlyX homolog</fullName>
    </recommendedName>
</protein>
<comment type="similarity">
    <text evidence="1">Belongs to the SlyX family.</text>
</comment>
<evidence type="ECO:0000256" key="1">
    <source>
        <dbReference type="HAMAP-Rule" id="MF_00715"/>
    </source>
</evidence>
<dbReference type="Gene3D" id="1.20.5.300">
    <property type="match status" value="1"/>
</dbReference>
<dbReference type="AlphaFoldDB" id="A0A4R3YD97"/>
<dbReference type="HAMAP" id="MF_00715">
    <property type="entry name" value="SlyX"/>
    <property type="match status" value="1"/>
</dbReference>
<dbReference type="PANTHER" id="PTHR36508">
    <property type="entry name" value="PROTEIN SLYX"/>
    <property type="match status" value="1"/>
</dbReference>
<accession>A0A4R3YD97</accession>
<dbReference type="PANTHER" id="PTHR36508:SF1">
    <property type="entry name" value="PROTEIN SLYX"/>
    <property type="match status" value="1"/>
</dbReference>
<evidence type="ECO:0000256" key="2">
    <source>
        <dbReference type="SAM" id="Coils"/>
    </source>
</evidence>
<reference evidence="3 4" key="1">
    <citation type="submission" date="2019-03" db="EMBL/GenBank/DDBJ databases">
        <title>Genomic Encyclopedia of Type Strains, Phase IV (KMG-IV): sequencing the most valuable type-strain genomes for metagenomic binning, comparative biology and taxonomic classification.</title>
        <authorList>
            <person name="Goeker M."/>
        </authorList>
    </citation>
    <scope>NUCLEOTIDE SEQUENCE [LARGE SCALE GENOMIC DNA]</scope>
    <source>
        <strain evidence="3 4">DSM 28140</strain>
    </source>
</reference>
<organism evidence="3 4">
    <name type="scientific">Testudinibacter aquarius</name>
    <dbReference type="NCBI Taxonomy" id="1524974"/>
    <lineage>
        <taxon>Bacteria</taxon>
        <taxon>Pseudomonadati</taxon>
        <taxon>Pseudomonadota</taxon>
        <taxon>Gammaproteobacteria</taxon>
        <taxon>Pasteurellales</taxon>
        <taxon>Pasteurellaceae</taxon>
        <taxon>Testudinibacter</taxon>
    </lineage>
</organism>
<name>A0A4R3YD97_9PAST</name>
<dbReference type="NCBIfam" id="NF002556">
    <property type="entry name" value="PRK02119.1"/>
    <property type="match status" value="1"/>
</dbReference>
<keyword evidence="2" id="KW-0175">Coiled coil</keyword>
<evidence type="ECO:0000313" key="4">
    <source>
        <dbReference type="Proteomes" id="UP000294619"/>
    </source>
</evidence>
<dbReference type="Pfam" id="PF04102">
    <property type="entry name" value="SlyX"/>
    <property type="match status" value="1"/>
</dbReference>
<evidence type="ECO:0000313" key="3">
    <source>
        <dbReference type="EMBL" id="TCV88794.1"/>
    </source>
</evidence>
<comment type="caution">
    <text evidence="3">The sequence shown here is derived from an EMBL/GenBank/DDBJ whole genome shotgun (WGS) entry which is preliminary data.</text>
</comment>